<evidence type="ECO:0000256" key="1">
    <source>
        <dbReference type="SAM" id="MobiDB-lite"/>
    </source>
</evidence>
<name>A0AAE0JXK3_9PEZI</name>
<proteinExistence type="predicted"/>
<feature type="region of interest" description="Disordered" evidence="1">
    <location>
        <begin position="41"/>
        <end position="61"/>
    </location>
</feature>
<reference evidence="2" key="1">
    <citation type="journal article" date="2023" name="Mol. Phylogenet. Evol.">
        <title>Genome-scale phylogeny and comparative genomics of the fungal order Sordariales.</title>
        <authorList>
            <person name="Hensen N."/>
            <person name="Bonometti L."/>
            <person name="Westerberg I."/>
            <person name="Brannstrom I.O."/>
            <person name="Guillou S."/>
            <person name="Cros-Aarteil S."/>
            <person name="Calhoun S."/>
            <person name="Haridas S."/>
            <person name="Kuo A."/>
            <person name="Mondo S."/>
            <person name="Pangilinan J."/>
            <person name="Riley R."/>
            <person name="LaButti K."/>
            <person name="Andreopoulos B."/>
            <person name="Lipzen A."/>
            <person name="Chen C."/>
            <person name="Yan M."/>
            <person name="Daum C."/>
            <person name="Ng V."/>
            <person name="Clum A."/>
            <person name="Steindorff A."/>
            <person name="Ohm R.A."/>
            <person name="Martin F."/>
            <person name="Silar P."/>
            <person name="Natvig D.O."/>
            <person name="Lalanne C."/>
            <person name="Gautier V."/>
            <person name="Ament-Velasquez S.L."/>
            <person name="Kruys A."/>
            <person name="Hutchinson M.I."/>
            <person name="Powell A.J."/>
            <person name="Barry K."/>
            <person name="Miller A.N."/>
            <person name="Grigoriev I.V."/>
            <person name="Debuchy R."/>
            <person name="Gladieux P."/>
            <person name="Hiltunen Thoren M."/>
            <person name="Johannesson H."/>
        </authorList>
    </citation>
    <scope>NUCLEOTIDE SEQUENCE</scope>
    <source>
        <strain evidence="2">CBS 958.72</strain>
    </source>
</reference>
<organism evidence="2 3">
    <name type="scientific">Lasiosphaeria ovina</name>
    <dbReference type="NCBI Taxonomy" id="92902"/>
    <lineage>
        <taxon>Eukaryota</taxon>
        <taxon>Fungi</taxon>
        <taxon>Dikarya</taxon>
        <taxon>Ascomycota</taxon>
        <taxon>Pezizomycotina</taxon>
        <taxon>Sordariomycetes</taxon>
        <taxon>Sordariomycetidae</taxon>
        <taxon>Sordariales</taxon>
        <taxon>Lasiosphaeriaceae</taxon>
        <taxon>Lasiosphaeria</taxon>
    </lineage>
</organism>
<sequence>MKSGTKLCAWPNFRPVFVLSLGWGLRKIEETLAHRAEISTRPLRSRGESEPSTVESRVRGSCTPPWLRRRKHKKKPLSRFSGNWSFLPSIWGRHFCRSCLGCFQVGCLWSAGTVPDRHRHRHRCSSCQSRKGTRAESKPLTDSCNQFSHAEVLGRSINPKSLYKRRTFTCHPPPFPHDSQFPTRMTAKWVHYPKRHARRRLASGNKTKEGLVSGEDVQRWGKRSI</sequence>
<gene>
    <name evidence="2" type="ORF">B0T24DRAFT_401715</name>
</gene>
<reference evidence="2" key="2">
    <citation type="submission" date="2023-06" db="EMBL/GenBank/DDBJ databases">
        <authorList>
            <consortium name="Lawrence Berkeley National Laboratory"/>
            <person name="Haridas S."/>
            <person name="Hensen N."/>
            <person name="Bonometti L."/>
            <person name="Westerberg I."/>
            <person name="Brannstrom I.O."/>
            <person name="Guillou S."/>
            <person name="Cros-Aarteil S."/>
            <person name="Calhoun S."/>
            <person name="Kuo A."/>
            <person name="Mondo S."/>
            <person name="Pangilinan J."/>
            <person name="Riley R."/>
            <person name="Labutti K."/>
            <person name="Andreopoulos B."/>
            <person name="Lipzen A."/>
            <person name="Chen C."/>
            <person name="Yanf M."/>
            <person name="Daum C."/>
            <person name="Ng V."/>
            <person name="Clum A."/>
            <person name="Steindorff A."/>
            <person name="Ohm R."/>
            <person name="Martin F."/>
            <person name="Silar P."/>
            <person name="Natvig D."/>
            <person name="Lalanne C."/>
            <person name="Gautier V."/>
            <person name="Ament-Velasquez S.L."/>
            <person name="Kruys A."/>
            <person name="Hutchinson M.I."/>
            <person name="Powell A.J."/>
            <person name="Barry K."/>
            <person name="Miller A.N."/>
            <person name="Grigoriev I.V."/>
            <person name="Debuchy R."/>
            <person name="Gladieux P."/>
            <person name="Thoren M.H."/>
            <person name="Johannesson H."/>
        </authorList>
    </citation>
    <scope>NUCLEOTIDE SEQUENCE</scope>
    <source>
        <strain evidence="2">CBS 958.72</strain>
    </source>
</reference>
<keyword evidence="3" id="KW-1185">Reference proteome</keyword>
<evidence type="ECO:0000313" key="2">
    <source>
        <dbReference type="EMBL" id="KAK3365815.1"/>
    </source>
</evidence>
<evidence type="ECO:0000313" key="3">
    <source>
        <dbReference type="Proteomes" id="UP001287356"/>
    </source>
</evidence>
<comment type="caution">
    <text evidence="2">The sequence shown here is derived from an EMBL/GenBank/DDBJ whole genome shotgun (WGS) entry which is preliminary data.</text>
</comment>
<dbReference type="Proteomes" id="UP001287356">
    <property type="component" value="Unassembled WGS sequence"/>
</dbReference>
<dbReference type="AlphaFoldDB" id="A0AAE0JXK3"/>
<accession>A0AAE0JXK3</accession>
<dbReference type="EMBL" id="JAULSN010000008">
    <property type="protein sequence ID" value="KAK3365815.1"/>
    <property type="molecule type" value="Genomic_DNA"/>
</dbReference>
<protein>
    <submittedName>
        <fullName evidence="2">Uncharacterized protein</fullName>
    </submittedName>
</protein>